<dbReference type="AlphaFoldDB" id="B9RKZ0"/>
<proteinExistence type="predicted"/>
<protein>
    <submittedName>
        <fullName evidence="1">Uncharacterized protein</fullName>
    </submittedName>
</protein>
<dbReference type="InParanoid" id="B9RKZ0"/>
<sequence length="147" mass="16974">MGLLSMMLNRSITSFWDTIKADLQTFQANDSLIHMVFILWRLWKAWNNLVFNYTQDSAKVIVEVAQHDFHEFQSVRLADRKGIPYVPHPTMVADFNIDEDFIKVNFDASCRSNIHRGSVDFLARNIQGALLGSSCKLFIDPCQPFIF</sequence>
<dbReference type="EMBL" id="EQ973785">
    <property type="protein sequence ID" value="EEF48005.1"/>
    <property type="molecule type" value="Genomic_DNA"/>
</dbReference>
<name>B9RKZ0_RICCO</name>
<keyword evidence="2" id="KW-1185">Reference proteome</keyword>
<accession>B9RKZ0</accession>
<dbReference type="Proteomes" id="UP000008311">
    <property type="component" value="Unassembled WGS sequence"/>
</dbReference>
<reference evidence="2" key="1">
    <citation type="journal article" date="2010" name="Nat. Biotechnol.">
        <title>Draft genome sequence of the oilseed species Ricinus communis.</title>
        <authorList>
            <person name="Chan A.P."/>
            <person name="Crabtree J."/>
            <person name="Zhao Q."/>
            <person name="Lorenzi H."/>
            <person name="Orvis J."/>
            <person name="Puiu D."/>
            <person name="Melake-Berhan A."/>
            <person name="Jones K.M."/>
            <person name="Redman J."/>
            <person name="Chen G."/>
            <person name="Cahoon E.B."/>
            <person name="Gedil M."/>
            <person name="Stanke M."/>
            <person name="Haas B.J."/>
            <person name="Wortman J.R."/>
            <person name="Fraser-Liggett C.M."/>
            <person name="Ravel J."/>
            <person name="Rabinowicz P.D."/>
        </authorList>
    </citation>
    <scope>NUCLEOTIDE SEQUENCE [LARGE SCALE GENOMIC DNA]</scope>
    <source>
        <strain evidence="2">cv. Hale</strain>
    </source>
</reference>
<organism evidence="1 2">
    <name type="scientific">Ricinus communis</name>
    <name type="common">Castor bean</name>
    <dbReference type="NCBI Taxonomy" id="3988"/>
    <lineage>
        <taxon>Eukaryota</taxon>
        <taxon>Viridiplantae</taxon>
        <taxon>Streptophyta</taxon>
        <taxon>Embryophyta</taxon>
        <taxon>Tracheophyta</taxon>
        <taxon>Spermatophyta</taxon>
        <taxon>Magnoliopsida</taxon>
        <taxon>eudicotyledons</taxon>
        <taxon>Gunneridae</taxon>
        <taxon>Pentapetalae</taxon>
        <taxon>rosids</taxon>
        <taxon>fabids</taxon>
        <taxon>Malpighiales</taxon>
        <taxon>Euphorbiaceae</taxon>
        <taxon>Acalyphoideae</taxon>
        <taxon>Acalypheae</taxon>
        <taxon>Ricinus</taxon>
    </lineage>
</organism>
<evidence type="ECO:0000313" key="1">
    <source>
        <dbReference type="EMBL" id="EEF48005.1"/>
    </source>
</evidence>
<evidence type="ECO:0000313" key="2">
    <source>
        <dbReference type="Proteomes" id="UP000008311"/>
    </source>
</evidence>
<gene>
    <name evidence="1" type="ORF">RCOM_1566190</name>
</gene>